<comment type="caution">
    <text evidence="2">The sequence shown here is derived from an EMBL/GenBank/DDBJ whole genome shotgun (WGS) entry which is preliminary data.</text>
</comment>
<evidence type="ECO:0000313" key="3">
    <source>
        <dbReference type="Proteomes" id="UP000808388"/>
    </source>
</evidence>
<name>A0A9D6LNE0_9BACT</name>
<proteinExistence type="predicted"/>
<keyword evidence="1" id="KW-0472">Membrane</keyword>
<protein>
    <submittedName>
        <fullName evidence="2">Uncharacterized protein</fullName>
    </submittedName>
</protein>
<keyword evidence="1" id="KW-0812">Transmembrane</keyword>
<evidence type="ECO:0000313" key="2">
    <source>
        <dbReference type="EMBL" id="MBI3627674.1"/>
    </source>
</evidence>
<accession>A0A9D6LNE0</accession>
<dbReference type="AlphaFoldDB" id="A0A9D6LNE0"/>
<gene>
    <name evidence="2" type="ORF">HY220_02955</name>
</gene>
<reference evidence="2" key="1">
    <citation type="submission" date="2020-07" db="EMBL/GenBank/DDBJ databases">
        <title>Huge and variable diversity of episymbiotic CPR bacteria and DPANN archaea in groundwater ecosystems.</title>
        <authorList>
            <person name="He C.Y."/>
            <person name="Keren R."/>
            <person name="Whittaker M."/>
            <person name="Farag I.F."/>
            <person name="Doudna J."/>
            <person name="Cate J.H.D."/>
            <person name="Banfield J.F."/>
        </authorList>
    </citation>
    <scope>NUCLEOTIDE SEQUENCE</scope>
    <source>
        <strain evidence="2">NC_groundwater_972_Pr1_S-0.2um_49_27</strain>
    </source>
</reference>
<feature type="transmembrane region" description="Helical" evidence="1">
    <location>
        <begin position="43"/>
        <end position="61"/>
    </location>
</feature>
<sequence>MEMKGGQMSSCPFTAGQEAMCQMNIMEHIAQWQQAFLGIPTKGNFLALAVLLFAVAFIPFAKQFSQLEKLTELAARLFAYHKANLVKVFDPLLVAFSDGILNPKIY</sequence>
<dbReference type="EMBL" id="JACQCQ010000009">
    <property type="protein sequence ID" value="MBI3627674.1"/>
    <property type="molecule type" value="Genomic_DNA"/>
</dbReference>
<keyword evidence="1" id="KW-1133">Transmembrane helix</keyword>
<dbReference type="Proteomes" id="UP000808388">
    <property type="component" value="Unassembled WGS sequence"/>
</dbReference>
<evidence type="ECO:0000256" key="1">
    <source>
        <dbReference type="SAM" id="Phobius"/>
    </source>
</evidence>
<organism evidence="2 3">
    <name type="scientific">Candidatus Sungiibacteriota bacterium</name>
    <dbReference type="NCBI Taxonomy" id="2750080"/>
    <lineage>
        <taxon>Bacteria</taxon>
        <taxon>Candidatus Sungiibacteriota</taxon>
    </lineage>
</organism>